<keyword evidence="5" id="KW-0460">Magnesium</keyword>
<dbReference type="RefSeq" id="WP_115363772.1">
    <property type="nucleotide sequence ID" value="NZ_QDKL01000004.1"/>
</dbReference>
<dbReference type="PANTHER" id="PTHR13620:SF109">
    <property type="entry name" value="3'-5' EXONUCLEASE"/>
    <property type="match status" value="1"/>
</dbReference>
<dbReference type="Gene3D" id="3.30.420.10">
    <property type="entry name" value="Ribonuclease H-like superfamily/Ribonuclease H"/>
    <property type="match status" value="1"/>
</dbReference>
<accession>A0ABY0ICG1</accession>
<evidence type="ECO:0000259" key="8">
    <source>
        <dbReference type="SMART" id="SM00474"/>
    </source>
</evidence>
<evidence type="ECO:0000256" key="6">
    <source>
        <dbReference type="ARBA" id="ARBA00040531"/>
    </source>
</evidence>
<dbReference type="PANTHER" id="PTHR13620">
    <property type="entry name" value="3-5 EXONUCLEASE"/>
    <property type="match status" value="1"/>
</dbReference>
<evidence type="ECO:0000256" key="2">
    <source>
        <dbReference type="ARBA" id="ARBA00022723"/>
    </source>
</evidence>
<evidence type="ECO:0000256" key="4">
    <source>
        <dbReference type="ARBA" id="ARBA00022839"/>
    </source>
</evidence>
<feature type="domain" description="3'-5' exonuclease" evidence="8">
    <location>
        <begin position="31"/>
        <end position="204"/>
    </location>
</feature>
<evidence type="ECO:0000313" key="9">
    <source>
        <dbReference type="EMBL" id="RZF20367.1"/>
    </source>
</evidence>
<organism evidence="9 10">
    <name type="scientific">Halobacteriovorax vibrionivorans</name>
    <dbReference type="NCBI Taxonomy" id="2152716"/>
    <lineage>
        <taxon>Bacteria</taxon>
        <taxon>Pseudomonadati</taxon>
        <taxon>Bdellovibrionota</taxon>
        <taxon>Bacteriovoracia</taxon>
        <taxon>Bacteriovoracales</taxon>
        <taxon>Halobacteriovoraceae</taxon>
        <taxon>Halobacteriovorax</taxon>
    </lineage>
</organism>
<dbReference type="Pfam" id="PF01612">
    <property type="entry name" value="DNA_pol_A_exo1"/>
    <property type="match status" value="1"/>
</dbReference>
<dbReference type="InterPro" id="IPR051132">
    <property type="entry name" value="3-5_Exonuclease_domain"/>
</dbReference>
<evidence type="ECO:0000256" key="7">
    <source>
        <dbReference type="ARBA" id="ARBA00042761"/>
    </source>
</evidence>
<dbReference type="InterPro" id="IPR036397">
    <property type="entry name" value="RNaseH_sf"/>
</dbReference>
<reference evidence="10" key="1">
    <citation type="journal article" date="2019" name="Int. J. Syst. Evol. Microbiol.">
        <title>Halobacteriovorax valvorus sp. nov., a novel prokaryotic predator isolated from coastal seawater of China.</title>
        <authorList>
            <person name="Chen M.-X."/>
        </authorList>
    </citation>
    <scope>NUCLEOTIDE SEQUENCE [LARGE SCALE GENOMIC DNA]</scope>
    <source>
        <strain evidence="10">BL9</strain>
    </source>
</reference>
<evidence type="ECO:0000313" key="10">
    <source>
        <dbReference type="Proteomes" id="UP000443582"/>
    </source>
</evidence>
<dbReference type="CDD" id="cd06141">
    <property type="entry name" value="WRN_exo"/>
    <property type="match status" value="1"/>
</dbReference>
<protein>
    <recommendedName>
        <fullName evidence="6">3'-5' exonuclease</fullName>
    </recommendedName>
    <alternativeName>
        <fullName evidence="7">Werner Syndrome-like exonuclease</fullName>
    </alternativeName>
</protein>
<dbReference type="SMART" id="SM00474">
    <property type="entry name" value="35EXOc"/>
    <property type="match status" value="1"/>
</dbReference>
<name>A0ABY0ICG1_9BACT</name>
<dbReference type="InterPro" id="IPR002562">
    <property type="entry name" value="3'-5'_exonuclease_dom"/>
</dbReference>
<sequence>MQDSKTKKVQNGRISKEEINKLELIDFDGKIHLIDTEEKSQQAQESFQKHLEDNSITGLDTESRPSFKKSDNFQISLVQVSFEDECYLFRLNLIQCPDYLREYLENPDIIKTGVAIKDDCRDLKKHFQITAKGVIDVQDLAKKAGYVTLGLRSLTGLLMNRKISKAAKLTNWENPKLTPPQIRYAATDAWISLKLYQALKLKES</sequence>
<evidence type="ECO:0000256" key="1">
    <source>
        <dbReference type="ARBA" id="ARBA00022722"/>
    </source>
</evidence>
<dbReference type="EMBL" id="QDKL01000004">
    <property type="protein sequence ID" value="RZF20367.1"/>
    <property type="molecule type" value="Genomic_DNA"/>
</dbReference>
<gene>
    <name evidence="9" type="ORF">DAY19_14485</name>
</gene>
<keyword evidence="2" id="KW-0479">Metal-binding</keyword>
<keyword evidence="10" id="KW-1185">Reference proteome</keyword>
<keyword evidence="1" id="KW-0540">Nuclease</keyword>
<comment type="caution">
    <text evidence="9">The sequence shown here is derived from an EMBL/GenBank/DDBJ whole genome shotgun (WGS) entry which is preliminary data.</text>
</comment>
<evidence type="ECO:0000256" key="3">
    <source>
        <dbReference type="ARBA" id="ARBA00022801"/>
    </source>
</evidence>
<evidence type="ECO:0000256" key="5">
    <source>
        <dbReference type="ARBA" id="ARBA00022842"/>
    </source>
</evidence>
<proteinExistence type="predicted"/>
<dbReference type="SUPFAM" id="SSF53098">
    <property type="entry name" value="Ribonuclease H-like"/>
    <property type="match status" value="1"/>
</dbReference>
<dbReference type="Proteomes" id="UP000443582">
    <property type="component" value="Unassembled WGS sequence"/>
</dbReference>
<keyword evidence="4 9" id="KW-0269">Exonuclease</keyword>
<dbReference type="InterPro" id="IPR012337">
    <property type="entry name" value="RNaseH-like_sf"/>
</dbReference>
<keyword evidence="3" id="KW-0378">Hydrolase</keyword>
<dbReference type="GO" id="GO:0004527">
    <property type="term" value="F:exonuclease activity"/>
    <property type="evidence" value="ECO:0007669"/>
    <property type="project" value="UniProtKB-KW"/>
</dbReference>